<feature type="region of interest" description="Disordered" evidence="1">
    <location>
        <begin position="116"/>
        <end position="136"/>
    </location>
</feature>
<feature type="region of interest" description="Disordered" evidence="1">
    <location>
        <begin position="190"/>
        <end position="328"/>
    </location>
</feature>
<evidence type="ECO:0000313" key="2">
    <source>
        <dbReference type="EMBL" id="KAF5928629.1"/>
    </source>
</evidence>
<keyword evidence="3" id="KW-1185">Reference proteome</keyword>
<dbReference type="Proteomes" id="UP000551758">
    <property type="component" value="Unassembled WGS sequence"/>
</dbReference>
<feature type="compositionally biased region" description="Low complexity" evidence="1">
    <location>
        <begin position="190"/>
        <end position="201"/>
    </location>
</feature>
<dbReference type="EMBL" id="JACDTQ010000356">
    <property type="protein sequence ID" value="KAF5928629.1"/>
    <property type="molecule type" value="Genomic_DNA"/>
</dbReference>
<comment type="caution">
    <text evidence="2">The sequence shown here is derived from an EMBL/GenBank/DDBJ whole genome shotgun (WGS) entry which is preliminary data.</text>
</comment>
<gene>
    <name evidence="2" type="ORF">HPG69_007514</name>
</gene>
<organism evidence="2 3">
    <name type="scientific">Diceros bicornis minor</name>
    <name type="common">South-central black rhinoceros</name>
    <dbReference type="NCBI Taxonomy" id="77932"/>
    <lineage>
        <taxon>Eukaryota</taxon>
        <taxon>Metazoa</taxon>
        <taxon>Chordata</taxon>
        <taxon>Craniata</taxon>
        <taxon>Vertebrata</taxon>
        <taxon>Euteleostomi</taxon>
        <taxon>Mammalia</taxon>
        <taxon>Eutheria</taxon>
        <taxon>Laurasiatheria</taxon>
        <taxon>Perissodactyla</taxon>
        <taxon>Rhinocerotidae</taxon>
        <taxon>Diceros</taxon>
    </lineage>
</organism>
<proteinExistence type="predicted"/>
<feature type="compositionally biased region" description="Polar residues" evidence="1">
    <location>
        <begin position="116"/>
        <end position="134"/>
    </location>
</feature>
<protein>
    <submittedName>
        <fullName evidence="2">Uncharacterized protein</fullName>
    </submittedName>
</protein>
<evidence type="ECO:0000313" key="3">
    <source>
        <dbReference type="Proteomes" id="UP000551758"/>
    </source>
</evidence>
<sequence length="328" mass="34108">MLGLEDPCWVGLGPDGGFTVSEEFWDVQLFSSARQPLGSLAGLTGHAFGSPAGVCTNAEGSVIVVDEQRRQVTLFPRAGAPICLVSEGLRPLGVACAPQVSSWWRMQGMATSRCTSTTRSWPDSVGSDGSSSLTDCARAASSGAGTLRVRNAWAGPAAARAPLGPDRRAATLEPAEMGLASRGAAAAGWGPRALSSAAARPTPSPTPSRPRRPRARPWAAAGEHSGREPPWPDAVERAAGLRGSSRAARASAARSFCAPGRRGWRGPRAGGRDRGGQRAPRRRICGRAAGARRESDALTPAVRGGSLRRPARRRGPVEGRSASTSSRP</sequence>
<reference evidence="2 3" key="1">
    <citation type="journal article" date="2020" name="Mol. Biol. Evol.">
        <title>Interspecific Gene Flow and the Evolution of Specialization in Black and White Rhinoceros.</title>
        <authorList>
            <person name="Moodley Y."/>
            <person name="Westbury M.V."/>
            <person name="Russo I.M."/>
            <person name="Gopalakrishnan S."/>
            <person name="Rakotoarivelo A."/>
            <person name="Olsen R.A."/>
            <person name="Prost S."/>
            <person name="Tunstall T."/>
            <person name="Ryder O.A."/>
            <person name="Dalen L."/>
            <person name="Bruford M.W."/>
        </authorList>
    </citation>
    <scope>NUCLEOTIDE SEQUENCE [LARGE SCALE GENOMIC DNA]</scope>
    <source>
        <strain evidence="2">SBR-YM</strain>
        <tissue evidence="2">Skin</tissue>
    </source>
</reference>
<feature type="compositionally biased region" description="Low complexity" evidence="1">
    <location>
        <begin position="237"/>
        <end position="261"/>
    </location>
</feature>
<accession>A0A7J7FKQ8</accession>
<dbReference type="AlphaFoldDB" id="A0A7J7FKQ8"/>
<name>A0A7J7FKQ8_DICBM</name>
<evidence type="ECO:0000256" key="1">
    <source>
        <dbReference type="SAM" id="MobiDB-lite"/>
    </source>
</evidence>